<sequence>METYLLINLSGLAIGLIVGGVLLALVGIAILLYFFFFQHMRSKAQAKELIRRFEYLHSLLIGQDAHWVKQLERIASTNLLFVARHQSFEKRFKDIRDKGDAAAQKAINDLKDMLEEHSYKQLKAALPEAKRVIDEFDAAANSLHNDLHELILPEEECNEKSLHMKEQFRAIKQDYALKQGDLSLCRDSFQTVFAKLDDLFDKFASLVDSAQYEEARQLIPNVEKVLSELSRALSELPNICVSIEHVIPDKLLSLQAHYEEMRSSGYPLQHLLSKGAIDDLQNELDSIAHDVKSFHYGKAQTRLDAIQAAIDGYLEGFEKEKDCRVAFESRCDQVYDYSTSVEKKFTRLCNALPNVERIYVIAAEQNENVNRIKSTINKMGATKRFLDNLIHSLTKQPYSALVEKMNELEEEAKENEAGIEDFNRYLVSLKTDSEAALSKVVKYHKAILDAEFTLREMGLPALTEKYEKNLESCLKDIDSIYSTLHTTPIDVAKVNEAAFDLTKVGDEALSGIKRDYEGMVSTDAAITYANRDRFRLSDLDAQLKQAEEFYRKGEFDKAYEDVTASLRRLRGE</sequence>
<accession>A0A9D9DDW2</accession>
<dbReference type="Pfam" id="PF06160">
    <property type="entry name" value="EzrA"/>
    <property type="match status" value="1"/>
</dbReference>
<keyword evidence="5" id="KW-0717">Septation</keyword>
<dbReference type="GO" id="GO:0005940">
    <property type="term" value="C:septin ring"/>
    <property type="evidence" value="ECO:0007669"/>
    <property type="project" value="InterPro"/>
</dbReference>
<evidence type="ECO:0000256" key="6">
    <source>
        <dbReference type="SAM" id="Coils"/>
    </source>
</evidence>
<feature type="transmembrane region" description="Helical" evidence="7">
    <location>
        <begin position="12"/>
        <end position="37"/>
    </location>
</feature>
<name>A0A9D9DDW2_9FIRM</name>
<dbReference type="InterPro" id="IPR010379">
    <property type="entry name" value="EzrA"/>
</dbReference>
<evidence type="ECO:0000313" key="9">
    <source>
        <dbReference type="Proteomes" id="UP000823634"/>
    </source>
</evidence>
<reference evidence="8" key="2">
    <citation type="journal article" date="2021" name="PeerJ">
        <title>Extensive microbial diversity within the chicken gut microbiome revealed by metagenomics and culture.</title>
        <authorList>
            <person name="Gilroy R."/>
            <person name="Ravi A."/>
            <person name="Getino M."/>
            <person name="Pursley I."/>
            <person name="Horton D.L."/>
            <person name="Alikhan N.F."/>
            <person name="Baker D."/>
            <person name="Gharbi K."/>
            <person name="Hall N."/>
            <person name="Watson M."/>
            <person name="Adriaenssens E.M."/>
            <person name="Foster-Nyarko E."/>
            <person name="Jarju S."/>
            <person name="Secka A."/>
            <person name="Antonio M."/>
            <person name="Oren A."/>
            <person name="Chaudhuri R.R."/>
            <person name="La Ragione R."/>
            <person name="Hildebrand F."/>
            <person name="Pallen M.J."/>
        </authorList>
    </citation>
    <scope>NUCLEOTIDE SEQUENCE</scope>
    <source>
        <strain evidence="8">17113</strain>
    </source>
</reference>
<keyword evidence="5" id="KW-0131">Cell cycle</keyword>
<evidence type="ECO:0000256" key="3">
    <source>
        <dbReference type="ARBA" id="ARBA00022989"/>
    </source>
</evidence>
<dbReference type="GO" id="GO:0005886">
    <property type="term" value="C:plasma membrane"/>
    <property type="evidence" value="ECO:0007669"/>
    <property type="project" value="UniProtKB-SubCell"/>
</dbReference>
<protein>
    <recommendedName>
        <fullName evidence="10">Septation ring formation regulator EzrA</fullName>
    </recommendedName>
</protein>
<proteinExistence type="predicted"/>
<dbReference type="GO" id="GO:0000921">
    <property type="term" value="P:septin ring assembly"/>
    <property type="evidence" value="ECO:0007669"/>
    <property type="project" value="InterPro"/>
</dbReference>
<organism evidence="8 9">
    <name type="scientific">Candidatus Alloenteromonas pullistercoris</name>
    <dbReference type="NCBI Taxonomy" id="2840785"/>
    <lineage>
        <taxon>Bacteria</taxon>
        <taxon>Bacillati</taxon>
        <taxon>Bacillota</taxon>
        <taxon>Bacillota incertae sedis</taxon>
        <taxon>Candidatus Alloenteromonas</taxon>
    </lineage>
</organism>
<comment type="caution">
    <text evidence="8">The sequence shown here is derived from an EMBL/GenBank/DDBJ whole genome shotgun (WGS) entry which is preliminary data.</text>
</comment>
<dbReference type="GO" id="GO:0000917">
    <property type="term" value="P:division septum assembly"/>
    <property type="evidence" value="ECO:0007669"/>
    <property type="project" value="UniProtKB-KW"/>
</dbReference>
<dbReference type="AlphaFoldDB" id="A0A9D9DDW2"/>
<keyword evidence="5" id="KW-0132">Cell division</keyword>
<feature type="coiled-coil region" evidence="6">
    <location>
        <begin position="398"/>
        <end position="425"/>
    </location>
</feature>
<keyword evidence="2 7" id="KW-0812">Transmembrane</keyword>
<evidence type="ECO:0000256" key="1">
    <source>
        <dbReference type="ARBA" id="ARBA00004162"/>
    </source>
</evidence>
<comment type="subcellular location">
    <subcellularLocation>
        <location evidence="1">Cell membrane</location>
        <topology evidence="1">Single-pass membrane protein</topology>
    </subcellularLocation>
</comment>
<keyword evidence="3 7" id="KW-1133">Transmembrane helix</keyword>
<evidence type="ECO:0000313" key="8">
    <source>
        <dbReference type="EMBL" id="MBO8425823.1"/>
    </source>
</evidence>
<keyword evidence="6" id="KW-0175">Coiled coil</keyword>
<gene>
    <name evidence="8" type="ORF">IAC61_00700</name>
</gene>
<evidence type="ECO:0000256" key="4">
    <source>
        <dbReference type="ARBA" id="ARBA00023136"/>
    </source>
</evidence>
<evidence type="ECO:0008006" key="10">
    <source>
        <dbReference type="Google" id="ProtNLM"/>
    </source>
</evidence>
<dbReference type="Proteomes" id="UP000823634">
    <property type="component" value="Unassembled WGS sequence"/>
</dbReference>
<keyword evidence="4 7" id="KW-0472">Membrane</keyword>
<evidence type="ECO:0000256" key="7">
    <source>
        <dbReference type="SAM" id="Phobius"/>
    </source>
</evidence>
<dbReference type="EMBL" id="JADINA010000007">
    <property type="protein sequence ID" value="MBO8425823.1"/>
    <property type="molecule type" value="Genomic_DNA"/>
</dbReference>
<evidence type="ECO:0000256" key="5">
    <source>
        <dbReference type="ARBA" id="ARBA00023210"/>
    </source>
</evidence>
<reference evidence="8" key="1">
    <citation type="submission" date="2020-10" db="EMBL/GenBank/DDBJ databases">
        <authorList>
            <person name="Gilroy R."/>
        </authorList>
    </citation>
    <scope>NUCLEOTIDE SEQUENCE</scope>
    <source>
        <strain evidence="8">17113</strain>
    </source>
</reference>
<evidence type="ECO:0000256" key="2">
    <source>
        <dbReference type="ARBA" id="ARBA00022692"/>
    </source>
</evidence>